<feature type="compositionally biased region" description="Basic and acidic residues" evidence="4">
    <location>
        <begin position="1"/>
        <end position="14"/>
    </location>
</feature>
<organism evidence="5 6">
    <name type="scientific">Cephalotrichum gorgonifer</name>
    <dbReference type="NCBI Taxonomy" id="2041049"/>
    <lineage>
        <taxon>Eukaryota</taxon>
        <taxon>Fungi</taxon>
        <taxon>Dikarya</taxon>
        <taxon>Ascomycota</taxon>
        <taxon>Pezizomycotina</taxon>
        <taxon>Sordariomycetes</taxon>
        <taxon>Hypocreomycetidae</taxon>
        <taxon>Microascales</taxon>
        <taxon>Microascaceae</taxon>
        <taxon>Cephalotrichum</taxon>
    </lineage>
</organism>
<feature type="region of interest" description="Disordered" evidence="4">
    <location>
        <begin position="190"/>
        <end position="215"/>
    </location>
</feature>
<comment type="similarity">
    <text evidence="2 3">Belongs to the BCP1 family.</text>
</comment>
<evidence type="ECO:0000256" key="3">
    <source>
        <dbReference type="PIRNR" id="PIRNR028983"/>
    </source>
</evidence>
<sequence>MAGTKRERDERDPDAMDESSDEDFDMVNVDFEWFNFDPEVDFHGTKTLLRQLLDVDAPLFDVSSLADLILSQPTVGSTVKTDGKESDAYALITALSLRTHASHAALSGLAAYISQKTGAGAIAEALSSGGSADVGLVLSERLINMPSEVAGPMYSMLVDELDAAVEDKEPYAFSHFLVLSRVYREVAPDPDVATDQRPKNKKAREAAGSSGEGETLYFHPEDEVLARFAAAKGSYKYTKEDEAVADSKRAFSEMGIRTEGYVMLIEAAKFREAVQAVGRYLGSGA</sequence>
<comment type="function">
    <text evidence="1 3">Involved in nuclear export, actin cytoskeleton organization and vesicular transport.</text>
</comment>
<comment type="subcellular location">
    <subcellularLocation>
        <location evidence="3">Nucleus</location>
    </subcellularLocation>
</comment>
<evidence type="ECO:0000256" key="1">
    <source>
        <dbReference type="ARBA" id="ARBA00002688"/>
    </source>
</evidence>
<comment type="caution">
    <text evidence="5">The sequence shown here is derived from an EMBL/GenBank/DDBJ whole genome shotgun (WGS) entry which is preliminary data.</text>
</comment>
<dbReference type="PANTHER" id="PTHR13261">
    <property type="entry name" value="BRCA2 AND CDKN1A INTERACTING PROTEIN"/>
    <property type="match status" value="1"/>
</dbReference>
<reference evidence="5" key="1">
    <citation type="submission" date="2018-03" db="EMBL/GenBank/DDBJ databases">
        <authorList>
            <person name="Guldener U."/>
        </authorList>
    </citation>
    <scope>NUCLEOTIDE SEQUENCE</scope>
</reference>
<dbReference type="GO" id="GO:0015031">
    <property type="term" value="P:protein transport"/>
    <property type="evidence" value="ECO:0007669"/>
    <property type="project" value="UniProtKB-KW"/>
</dbReference>
<dbReference type="PIRSF" id="PIRSF028983">
    <property type="entry name" value="BCP1"/>
    <property type="match status" value="1"/>
</dbReference>
<name>A0AAE8SYG6_9PEZI</name>
<dbReference type="AlphaFoldDB" id="A0AAE8SYG6"/>
<keyword evidence="3" id="KW-0539">Nucleus</keyword>
<dbReference type="InterPro" id="IPR025602">
    <property type="entry name" value="BCP1_family"/>
</dbReference>
<feature type="region of interest" description="Disordered" evidence="4">
    <location>
        <begin position="1"/>
        <end position="21"/>
    </location>
</feature>
<dbReference type="EMBL" id="ONZQ02000014">
    <property type="protein sequence ID" value="SPO05865.1"/>
    <property type="molecule type" value="Genomic_DNA"/>
</dbReference>
<keyword evidence="3" id="KW-0813">Transport</keyword>
<keyword evidence="3" id="KW-0653">Protein transport</keyword>
<dbReference type="Proteomes" id="UP001187682">
    <property type="component" value="Unassembled WGS sequence"/>
</dbReference>
<accession>A0AAE8SYG6</accession>
<protein>
    <recommendedName>
        <fullName evidence="3">Protein BCP1</fullName>
    </recommendedName>
</protein>
<dbReference type="GO" id="GO:0005634">
    <property type="term" value="C:nucleus"/>
    <property type="evidence" value="ECO:0007669"/>
    <property type="project" value="UniProtKB-SubCell"/>
</dbReference>
<dbReference type="PANTHER" id="PTHR13261:SF0">
    <property type="entry name" value="BRCA2 AND CDKN1A-INTERACTING PROTEIN"/>
    <property type="match status" value="1"/>
</dbReference>
<evidence type="ECO:0000256" key="2">
    <source>
        <dbReference type="ARBA" id="ARBA00006781"/>
    </source>
</evidence>
<dbReference type="Pfam" id="PF13862">
    <property type="entry name" value="BCCIP"/>
    <property type="match status" value="1"/>
</dbReference>
<proteinExistence type="inferred from homology"/>
<gene>
    <name evidence="5" type="ORF">DNG_08554</name>
</gene>
<keyword evidence="6" id="KW-1185">Reference proteome</keyword>
<evidence type="ECO:0000313" key="6">
    <source>
        <dbReference type="Proteomes" id="UP001187682"/>
    </source>
</evidence>
<evidence type="ECO:0000313" key="5">
    <source>
        <dbReference type="EMBL" id="SPO05865.1"/>
    </source>
</evidence>
<evidence type="ECO:0000256" key="4">
    <source>
        <dbReference type="SAM" id="MobiDB-lite"/>
    </source>
</evidence>